<proteinExistence type="predicted"/>
<name>A0AA88DE31_FICCA</name>
<accession>A0AA88DE31</accession>
<feature type="domain" description="DUF7054" evidence="2">
    <location>
        <begin position="66"/>
        <end position="151"/>
    </location>
</feature>
<comment type="caution">
    <text evidence="3">The sequence shown here is derived from an EMBL/GenBank/DDBJ whole genome shotgun (WGS) entry which is preliminary data.</text>
</comment>
<dbReference type="AlphaFoldDB" id="A0AA88DE31"/>
<reference evidence="3" key="1">
    <citation type="submission" date="2023-07" db="EMBL/GenBank/DDBJ databases">
        <title>draft genome sequence of fig (Ficus carica).</title>
        <authorList>
            <person name="Takahashi T."/>
            <person name="Nishimura K."/>
        </authorList>
    </citation>
    <scope>NUCLEOTIDE SEQUENCE</scope>
</reference>
<evidence type="ECO:0000313" key="3">
    <source>
        <dbReference type="EMBL" id="GMN56228.1"/>
    </source>
</evidence>
<dbReference type="PANTHER" id="PTHR33270">
    <property type="entry name" value="BNAC05G50380D PROTEIN"/>
    <property type="match status" value="1"/>
</dbReference>
<dbReference type="InterPro" id="IPR055482">
    <property type="entry name" value="DUF7054"/>
</dbReference>
<evidence type="ECO:0000256" key="1">
    <source>
        <dbReference type="SAM" id="MobiDB-lite"/>
    </source>
</evidence>
<dbReference type="PANTHER" id="PTHR33270:SF24">
    <property type="entry name" value="EXPRESSED PROTEIN"/>
    <property type="match status" value="1"/>
</dbReference>
<protein>
    <recommendedName>
        <fullName evidence="2">DUF7054 domain-containing protein</fullName>
    </recommendedName>
</protein>
<dbReference type="Proteomes" id="UP001187192">
    <property type="component" value="Unassembled WGS sequence"/>
</dbReference>
<sequence length="190" mass="20842">MISHRRRQEEKNRRSGRLAEKSLSFHCRSSSSEMISQLRRSKTAPDLLSGRSVVVTTSLEQVRPMKLTKVLLNVTIQGRVGAVQVLMAPESTVGDVVTAALLGTLRKVAVRSCRPPSPRDSTSITPSSAWNVSLNRKEHVMELGSRNFFLCPNTTMNDCGTTSSSSCAALADKGVVESGVNWLNFMDFML</sequence>
<evidence type="ECO:0000313" key="4">
    <source>
        <dbReference type="Proteomes" id="UP001187192"/>
    </source>
</evidence>
<dbReference type="InterPro" id="IPR040358">
    <property type="entry name" value="At4g22758-like"/>
</dbReference>
<gene>
    <name evidence="3" type="ORF">TIFTF001_025346</name>
</gene>
<dbReference type="Pfam" id="PF23156">
    <property type="entry name" value="DUF7054"/>
    <property type="match status" value="1"/>
</dbReference>
<dbReference type="EMBL" id="BTGU01000062">
    <property type="protein sequence ID" value="GMN56228.1"/>
    <property type="molecule type" value="Genomic_DNA"/>
</dbReference>
<feature type="region of interest" description="Disordered" evidence="1">
    <location>
        <begin position="1"/>
        <end position="21"/>
    </location>
</feature>
<evidence type="ECO:0000259" key="2">
    <source>
        <dbReference type="Pfam" id="PF23156"/>
    </source>
</evidence>
<keyword evidence="4" id="KW-1185">Reference proteome</keyword>
<organism evidence="3 4">
    <name type="scientific">Ficus carica</name>
    <name type="common">Common fig</name>
    <dbReference type="NCBI Taxonomy" id="3494"/>
    <lineage>
        <taxon>Eukaryota</taxon>
        <taxon>Viridiplantae</taxon>
        <taxon>Streptophyta</taxon>
        <taxon>Embryophyta</taxon>
        <taxon>Tracheophyta</taxon>
        <taxon>Spermatophyta</taxon>
        <taxon>Magnoliopsida</taxon>
        <taxon>eudicotyledons</taxon>
        <taxon>Gunneridae</taxon>
        <taxon>Pentapetalae</taxon>
        <taxon>rosids</taxon>
        <taxon>fabids</taxon>
        <taxon>Rosales</taxon>
        <taxon>Moraceae</taxon>
        <taxon>Ficeae</taxon>
        <taxon>Ficus</taxon>
    </lineage>
</organism>
<feature type="compositionally biased region" description="Basic and acidic residues" evidence="1">
    <location>
        <begin position="7"/>
        <end position="20"/>
    </location>
</feature>